<protein>
    <submittedName>
        <fullName evidence="1">Cytidylate kinase</fullName>
        <ecNumber evidence="1">2.7.4.25</ecNumber>
    </submittedName>
</protein>
<name>A0A645I7D0_9ZZZZ</name>
<keyword evidence="1" id="KW-0808">Transferase</keyword>
<dbReference type="EMBL" id="VSSQ01107778">
    <property type="protein sequence ID" value="MPN46806.1"/>
    <property type="molecule type" value="Genomic_DNA"/>
</dbReference>
<reference evidence="1" key="1">
    <citation type="submission" date="2019-08" db="EMBL/GenBank/DDBJ databases">
        <authorList>
            <person name="Kucharzyk K."/>
            <person name="Murdoch R.W."/>
            <person name="Higgins S."/>
            <person name="Loffler F."/>
        </authorList>
    </citation>
    <scope>NUCLEOTIDE SEQUENCE</scope>
</reference>
<dbReference type="Gene3D" id="3.40.50.300">
    <property type="entry name" value="P-loop containing nucleotide triphosphate hydrolases"/>
    <property type="match status" value="1"/>
</dbReference>
<dbReference type="Pfam" id="PF13189">
    <property type="entry name" value="Cytidylate_kin2"/>
    <property type="match status" value="1"/>
</dbReference>
<sequence>MRLNPDGQELLEIGKQLADKTGQESCVVVGQFVGILPSQEDRTLKVFVYADRLSRMERLVVKYGLNPGDASKYLAMEEIHRVKNYESYSETKWDDMEPYDLTINSASLGIDSAVELIRSAITRC</sequence>
<organism evidence="1">
    <name type="scientific">bioreactor metagenome</name>
    <dbReference type="NCBI Taxonomy" id="1076179"/>
    <lineage>
        <taxon>unclassified sequences</taxon>
        <taxon>metagenomes</taxon>
        <taxon>ecological metagenomes</taxon>
    </lineage>
</organism>
<keyword evidence="1" id="KW-0418">Kinase</keyword>
<accession>A0A645I7D0</accession>
<dbReference type="EC" id="2.7.4.25" evidence="1"/>
<dbReference type="InterPro" id="IPR027417">
    <property type="entry name" value="P-loop_NTPase"/>
</dbReference>
<comment type="caution">
    <text evidence="1">The sequence shown here is derived from an EMBL/GenBank/DDBJ whole genome shotgun (WGS) entry which is preliminary data.</text>
</comment>
<gene>
    <name evidence="1" type="primary">cmk_74</name>
    <name evidence="1" type="ORF">SDC9_194405</name>
</gene>
<dbReference type="GO" id="GO:0016301">
    <property type="term" value="F:kinase activity"/>
    <property type="evidence" value="ECO:0007669"/>
    <property type="project" value="UniProtKB-KW"/>
</dbReference>
<proteinExistence type="predicted"/>
<evidence type="ECO:0000313" key="1">
    <source>
        <dbReference type="EMBL" id="MPN46806.1"/>
    </source>
</evidence>
<dbReference type="AlphaFoldDB" id="A0A645I7D0"/>